<keyword evidence="3" id="KW-1185">Reference proteome</keyword>
<dbReference type="Proteomes" id="UP001153365">
    <property type="component" value="Unassembled WGS sequence"/>
</dbReference>
<evidence type="ECO:0000313" key="3">
    <source>
        <dbReference type="Proteomes" id="UP001153365"/>
    </source>
</evidence>
<sequence>MTAQWPALDLFKIQRQKRNVQDSTSFSNESEHLDLLRCMAFLATLVINIANLVAVSVNQIAIRRDRGVFKGIVKVTRKQKPFISGEYSPPVLKRLFARFKLSLTDINAFQQFSECDTSSTKMNGQLDCTPLMFRKNIQCAG</sequence>
<keyword evidence="1" id="KW-0812">Transmembrane</keyword>
<comment type="caution">
    <text evidence="2">The sequence shown here is derived from an EMBL/GenBank/DDBJ whole genome shotgun (WGS) entry which is preliminary data.</text>
</comment>
<keyword evidence="1" id="KW-0472">Membrane</keyword>
<feature type="transmembrane region" description="Helical" evidence="1">
    <location>
        <begin position="39"/>
        <end position="62"/>
    </location>
</feature>
<evidence type="ECO:0000313" key="2">
    <source>
        <dbReference type="EMBL" id="CAH7689987.1"/>
    </source>
</evidence>
<name>A0AAV0BU60_PHAPC</name>
<evidence type="ECO:0000256" key="1">
    <source>
        <dbReference type="SAM" id="Phobius"/>
    </source>
</evidence>
<organism evidence="2 3">
    <name type="scientific">Phakopsora pachyrhizi</name>
    <name type="common">Asian soybean rust disease fungus</name>
    <dbReference type="NCBI Taxonomy" id="170000"/>
    <lineage>
        <taxon>Eukaryota</taxon>
        <taxon>Fungi</taxon>
        <taxon>Dikarya</taxon>
        <taxon>Basidiomycota</taxon>
        <taxon>Pucciniomycotina</taxon>
        <taxon>Pucciniomycetes</taxon>
        <taxon>Pucciniales</taxon>
        <taxon>Phakopsoraceae</taxon>
        <taxon>Phakopsora</taxon>
    </lineage>
</organism>
<keyword evidence="1" id="KW-1133">Transmembrane helix</keyword>
<dbReference type="AlphaFoldDB" id="A0AAV0BU60"/>
<accession>A0AAV0BU60</accession>
<protein>
    <submittedName>
        <fullName evidence="2">Uncharacterized protein</fullName>
    </submittedName>
</protein>
<dbReference type="EMBL" id="CALTRL010006176">
    <property type="protein sequence ID" value="CAH7689987.1"/>
    <property type="molecule type" value="Genomic_DNA"/>
</dbReference>
<gene>
    <name evidence="2" type="ORF">PPACK8108_LOCUS25194</name>
</gene>
<reference evidence="2" key="1">
    <citation type="submission" date="2022-06" db="EMBL/GenBank/DDBJ databases">
        <authorList>
            <consortium name="SYNGENTA / RWTH Aachen University"/>
        </authorList>
    </citation>
    <scope>NUCLEOTIDE SEQUENCE</scope>
</reference>
<proteinExistence type="predicted"/>